<accession>A0A8H6YTY1</accession>
<proteinExistence type="predicted"/>
<evidence type="ECO:0000313" key="1">
    <source>
        <dbReference type="EMBL" id="KAF7364266.1"/>
    </source>
</evidence>
<gene>
    <name evidence="1" type="ORF">MSAN_01086400</name>
</gene>
<evidence type="ECO:0000313" key="2">
    <source>
        <dbReference type="Proteomes" id="UP000623467"/>
    </source>
</evidence>
<dbReference type="EMBL" id="JACAZH010000007">
    <property type="protein sequence ID" value="KAF7364266.1"/>
    <property type="molecule type" value="Genomic_DNA"/>
</dbReference>
<organism evidence="1 2">
    <name type="scientific">Mycena sanguinolenta</name>
    <dbReference type="NCBI Taxonomy" id="230812"/>
    <lineage>
        <taxon>Eukaryota</taxon>
        <taxon>Fungi</taxon>
        <taxon>Dikarya</taxon>
        <taxon>Basidiomycota</taxon>
        <taxon>Agaricomycotina</taxon>
        <taxon>Agaricomycetes</taxon>
        <taxon>Agaricomycetidae</taxon>
        <taxon>Agaricales</taxon>
        <taxon>Marasmiineae</taxon>
        <taxon>Mycenaceae</taxon>
        <taxon>Mycena</taxon>
    </lineage>
</organism>
<protein>
    <submittedName>
        <fullName evidence="1">Uncharacterized protein</fullName>
    </submittedName>
</protein>
<dbReference type="OrthoDB" id="2992422at2759"/>
<comment type="caution">
    <text evidence="1">The sequence shown here is derived from an EMBL/GenBank/DDBJ whole genome shotgun (WGS) entry which is preliminary data.</text>
</comment>
<dbReference type="Gene3D" id="2.80.10.50">
    <property type="match status" value="1"/>
</dbReference>
<reference evidence="1" key="1">
    <citation type="submission" date="2020-05" db="EMBL/GenBank/DDBJ databases">
        <title>Mycena genomes resolve the evolution of fungal bioluminescence.</title>
        <authorList>
            <person name="Tsai I.J."/>
        </authorList>
    </citation>
    <scope>NUCLEOTIDE SEQUENCE</scope>
    <source>
        <strain evidence="1">160909Yilan</strain>
    </source>
</reference>
<dbReference type="Proteomes" id="UP000623467">
    <property type="component" value="Unassembled WGS sequence"/>
</dbReference>
<dbReference type="CDD" id="cd23714">
    <property type="entry name" value="beta-trefoil_Ricin_MtaL"/>
    <property type="match status" value="1"/>
</dbReference>
<keyword evidence="2" id="KW-1185">Reference proteome</keyword>
<sequence length="223" mass="23665">MAGVGLRRGYPRISFLVPDAHHRSSMAPSLNIPALILGALTAGAFARPLISQETSDPCLPCLPKSGRLCGLQSGTYQIVNSATSTLLRSGGPSDPIFVTYADENADPGPYGLWNVESAGPRTFTISNVGLDRPVALTYKGEIGIGDAHPVLLTIVAAGENLFNIGVAQEDRFWTVDSSPEVSTVSLESESHGQETLWHFKRIAAPHGCLEAIGDASQAHFQVE</sequence>
<name>A0A8H6YTY1_9AGAR</name>
<dbReference type="AlphaFoldDB" id="A0A8H6YTY1"/>